<name>A0AA40LWG3_CNENI</name>
<dbReference type="Proteomes" id="UP001177744">
    <property type="component" value="Unassembled WGS sequence"/>
</dbReference>
<dbReference type="GO" id="GO:0005737">
    <property type="term" value="C:cytoplasm"/>
    <property type="evidence" value="ECO:0007669"/>
    <property type="project" value="UniProtKB-SubCell"/>
</dbReference>
<feature type="region of interest" description="Disordered" evidence="9">
    <location>
        <begin position="3121"/>
        <end position="3150"/>
    </location>
</feature>
<evidence type="ECO:0000313" key="10">
    <source>
        <dbReference type="EMBL" id="KAK1346094.1"/>
    </source>
</evidence>
<dbReference type="Pfam" id="PF20925">
    <property type="entry name" value="Htt_bridge"/>
    <property type="match status" value="2"/>
</dbReference>
<dbReference type="Pfam" id="PF12372">
    <property type="entry name" value="Htt_N-HEAT"/>
    <property type="match status" value="3"/>
</dbReference>
<dbReference type="GO" id="GO:0005634">
    <property type="term" value="C:nucleus"/>
    <property type="evidence" value="ECO:0007669"/>
    <property type="project" value="UniProtKB-SubCell"/>
</dbReference>
<dbReference type="InterPro" id="IPR048411">
    <property type="entry name" value="Htt_N_HEAT_rpt-1"/>
</dbReference>
<dbReference type="FunFam" id="1.25.10.10:FF:000273">
    <property type="entry name" value="Huntingtin"/>
    <property type="match status" value="1"/>
</dbReference>
<feature type="region of interest" description="Disordered" evidence="9">
    <location>
        <begin position="1512"/>
        <end position="1562"/>
    </location>
</feature>
<dbReference type="SUPFAM" id="SSF48371">
    <property type="entry name" value="ARM repeat"/>
    <property type="match status" value="1"/>
</dbReference>
<feature type="compositionally biased region" description="Pro residues" evidence="9">
    <location>
        <begin position="24"/>
        <end position="57"/>
    </location>
</feature>
<feature type="region of interest" description="Disordered" evidence="9">
    <location>
        <begin position="1"/>
        <end position="63"/>
    </location>
</feature>
<keyword evidence="7" id="KW-0539">Nucleus</keyword>
<evidence type="ECO:0000256" key="7">
    <source>
        <dbReference type="ARBA" id="ARBA00023242"/>
    </source>
</evidence>
<dbReference type="EMBL" id="JAULJE010000002">
    <property type="protein sequence ID" value="KAK1346094.1"/>
    <property type="molecule type" value="Genomic_DNA"/>
</dbReference>
<accession>A0AA40LWG3</accession>
<reference evidence="10" key="1">
    <citation type="submission" date="2023-06" db="EMBL/GenBank/DDBJ databases">
        <title>Reference genome for the Northern bat (Eptesicus nilssonii), a most northern bat species.</title>
        <authorList>
            <person name="Laine V.N."/>
            <person name="Pulliainen A.T."/>
            <person name="Lilley T.M."/>
        </authorList>
    </citation>
    <scope>NUCLEOTIDE SEQUENCE</scope>
    <source>
        <strain evidence="10">BLF_Eptnil</strain>
        <tissue evidence="10">Kidney</tissue>
    </source>
</reference>
<feature type="region of interest" description="Disordered" evidence="9">
    <location>
        <begin position="761"/>
        <end position="794"/>
    </location>
</feature>
<sequence>MATLEKLMKAFESLKSFQQQQQQQPPPPPPPQPPPQAQPPPPQPQPPPPPPPPPPGPAVAEEPLHRPKKELSATKKDRVSHCLTICENIVAQSLRNSPEFQKLLGIAMELFLLCSDDAESDVRMVADECLNKVIKALMDSNLPRLQLELYKEIKKNGAPRSLRAALWRFAELAHLVRPQKCRPYLVNLLPCLTRISKRPEESVQEALAAAIPKIMAALGNFANDNEIKVLLKAFITNLKSPSPTTRRTAAGCVVSVCQHSRRTQYFYSWLLSVLLGLLVPVEGEHPSLLVLGALLTLRYLVPLLQQQVQDTSLKGSFGVTRKEMEVSPSTEQLVQVYELTLHYAQHPDHNVVTGALELLQQLLRTPPPELLRALTTPGGLAQLGAPSQEPGSRSRSGSIVERCSLLPYFHLSFFCDLQPEGVLHAALSFPENKEVIISEVSLGLADFCFPDALPVGKVLLGEAAALEEDSESRSEGSSPAFAGAGGRLCAWLCPAAGAALPARPSGCGGLEVAALLPQLGCTSVKGEICGELAASSGVSTPGSVSSAADSTGHDIITEQPRSQHTLQPDSVDLTGCDLASAATDGDEEDILSHSSSQISAVPSDPAMDLNDGTQASSPLSDSSQTTTEGPDSAVTPSDSSEIVLDGADSQDLGMQLGAPPEEEEDEEEEEEPVGLPEDSAAFTARPQVCGPTIFVCLRAQEEVPECLFWVVGEEERPGAIALFLDPTPPFTLTLSARGTGGLSLTLMLCLEALQQAHLLKSMGHSRQPSDSSVDRGVSREDAADPGDQDKQPPACALCTPRRPCRSPRGPGGACLSPWPVSQVCTWPRGGTCVPSSAHCAREPCRVSWWVDVCSVIRQASVGFSVQPCRIKGDIGQPDDGDSAPLTHCVRLLAASFLLTGERNALVPDRDVRVSVKALALSCVGAAVALYPESFFSKLYRAPLDAAERPGTERPEEQYVSDVLSYIGHGDPQVRGATAILCGALICSILSRSRFQVGDWLGSVRALTGNTFSLVDCVPLLQKTLKDESSVTCKLACAAVRHCVMSLCSSSYSDLGLQLITDVLSLRSSSYWLVRTELLETLAETDFRLVSFLEAKAEHLHRGAHHYTGLLKLQERVLNSVVLCLLGDEDPRVRHVAAASLVRLVPKLFYKCDQGQADPVVAVARDQSSVYLKLLMHEAQPPSHFSVSTITRIYRGYNLLPSITDVTMENNLSRVIAAVSHQLVTATTRALTFGCCEALCLLSTAFPVCTWSLGWHCGVPPLSAWDESRKSCTVGMATVILTLLSSAWFPLDLAAHQDALILAGNLLAASAPRSLRSSWAAEEEAPAAAKQEEAWPALGDRSLVPMVEQLFSHLLKVINICAHVLDEVAPGPAGKVWSLPTVNAFRALSYIVLCNHGNVPHLCPPGEWHAPLTCSTVAKEQLSFQADAEPLGPAGRAHFVFCKVGNVGVIATLHSRPKSFVFPTKYRTRNHLHTSVPGAVLCAALQSSPARSHHVRFAGLTLTGTAALPSLTNAPSLSPIRRKGKEKEPGEQASVPLSPKKGSDASPASRQADAAGPVTTSKPSSLGSFYHLPSYLRLHDVLKATHANYKVTLDLQNSTEKFGGFLRSALDVLSQILELATLQDIGKVRVSFFSLSRRCHTPALGRVPGAAGVGPAPGAGVGLAPGVEQQLGRPRAHGFVTAPGPELCVEEILGYLRSCFSREPTMATVCVQQLLKTLFGTNLASQCDGLSSNPGKCQGRAQRLGSSSLRPGLYHCCFMAPYTHFTQALADASLRNAVQAEPDLAASGWFDVLQKVSTQLKTNLSSVTKTRADKNAIHSHIRLFEPLVIKALKQYTTTTSVQLQRQVLDLLAQLVQLRVNYCLLDSDQVFIGFVLKQFEYIEVGQFRDSEAIIPNIFFFLVLLSYERYHSKQIIGIPKIIQLCDGIMASGRKAVTHGLWGAPCCVGRHGFSRTCARASPDVRSGFSDVRSGFSRTCARASPGRALGLLPTCARLLSRALSAAIPALQPIVHDLFILRGTNKADAGKELETQKEVVVSMLLRLIQYHQVLEMLILVLQQCHKESEDRWKRLSRQVADILLPMLAKQQMHIDSHEALGVLNTLFEILAPSSLRPVDMLLRSMFVTPDSMASVSTVQLWVSGILAILRVLISQSTEDIVLSRIQELALSPHLLSCPVIARLRDGDGDSAPAGHSAGRQVKTLPEETFARFLLQLVGILLEDIVTKQLRVDMSEQQHTFYCQELGTLLMCLIHIFKSGMFRRITAAASRLFTADGADGSFYSLESLNAQVRSMIPTHPALVLLWCQILLLVSHTDYGWWAEVQQTPRRRSLSSTKALSPQMSGEEDAELASQLGMCNREIVRRGALILFCDYVCQNLHDSEHLTWLVVNHIQDLISLSHEPPVQDFISAVHRNSAASGLFLQAIQSRCENLSAVSPAACGQCQPPGRSQVTFSLPTSLSRQPTTLRKTLQCLEGIHLSQSGAVLTLYVDKLLCTPFRVLARMVDTLACRRVEMLLAANLQSSVAQLPVEELDRVQEHLQSRGLAHRHQRLYSLLDRLRLATAPGSRGPCPPATSHPLDGEGSLALETASPDKDWYVRLVKSQCWTRSDSALLEGAELVNRLPPGDMSAFLRHPEFNISLLAPCLGVGVQEISGGQKSALFEAAREATLDRVASAVQPLPAAHQAFPPSLPAEPTAYWSQLNDLFGDAGVYRSLTTLARALAQYLLVFPKLPGHLHLPPEKERDTVKFVVMTLEALAWHLVHEQIPLSVDLQAGLDCCCLALQLPGLRRLLASPEMVTRACSLVHCVRLILEAIVVQPGDQLLSLERRTDTPRAAREDGGDSHTHSPECVTAACREVAELVEALPSVLALGHQRNSSTPAFLTPVLRSIVVSLARLPLVNSYTRIPPLVWKLGWSPTPGGDFGTAFPEIPVEFLQEKEVFKEFIYRINTLGWTSRTQFEETWATLLGVLVTQPLVLEQEESPPEEDTERTQIHVLAVQAITSLVLSAMTVPVAGNPAVSCLEQQPRNKPLKALDTRFGRKLSVIRGIVEQEIQAMVSKRENIATHHLYQAWDPVPSLSPAATGALISHDKLLLQTNPERELGSMSYQLGQVSIHSVWLGSSITPLREEEWDEEEEEEADVPAPSSPPTSPVSSRKHRAGVDIHSCSQFLLELYSRWVLPSSSGRRTPIILISEVVRSLLVVSDLFTERSQFEMMYQTLTELRRAHPPEDEILLQYLVPATCKAAAVLGMVSGGHCAWRRGGSIRRQGPRERPPPVRAGGLRSLWASRAVECAVVGEPHLGAPVHLGQVVTVAVRPELAVWGPFSGVLLASASYRQGPSRDCLVTVPCIPTPQTRPWRSQSAGCWRARSGAATCPAGFGALHGALYVLECDLLDDTAKQLIPVISDYLLSNLRGSAHCVNLHSQQHVLVMCATAFYLVENYPLDVGPDFSASIIQVTGLAPSPWGTLPGRTGARGRALTRTPPLAQMCGVMLSGSEEATPSTVYHCVLRGLERLLLSEQLSRLDAESLVKLSVDRVNVHSPHRAMAALGLMLTCMYTGRLGLADLPCGSGASAEPGQPPRRLAVPPLVSGKEKASPGRTSEPGPAAPDSESVIVAMERVSVLFDRIRKGFPCEARVVARILPQFLDDFFPPQDVMNKVIGEFLSNQQPYPQFMATVVYKVFQTLHSTGQSSMVRDWVMLSLSNFTQRTPVAMAVWSLSCFFVSASTSPWVSAILPHVVSRMGKLEHVDVSLFCLVAADFYRHQVEEELDRRAFQSVFEVVAAPGNPYQRLLACLRNGHKLATS</sequence>
<dbReference type="PANTHER" id="PTHR10170">
    <property type="entry name" value="HUNTINGTON DISEASE PROTEIN"/>
    <property type="match status" value="1"/>
</dbReference>
<dbReference type="InterPro" id="IPR028426">
    <property type="entry name" value="Huntingtin_fam"/>
</dbReference>
<feature type="region of interest" description="Disordered" evidence="9">
    <location>
        <begin position="2821"/>
        <end position="2840"/>
    </location>
</feature>
<comment type="similarity">
    <text evidence="4">Belongs to the huntingtin family.</text>
</comment>
<dbReference type="GO" id="GO:0099111">
    <property type="term" value="P:microtubule-based transport"/>
    <property type="evidence" value="ECO:0007669"/>
    <property type="project" value="TreeGrafter"/>
</dbReference>
<gene>
    <name evidence="10" type="ORF">QTO34_008563</name>
</gene>
<feature type="compositionally biased region" description="Acidic residues" evidence="9">
    <location>
        <begin position="3122"/>
        <end position="3133"/>
    </location>
</feature>
<feature type="compositionally biased region" description="Polar residues" evidence="9">
    <location>
        <begin position="611"/>
        <end position="640"/>
    </location>
</feature>
<feature type="compositionally biased region" description="Basic and acidic residues" evidence="9">
    <location>
        <begin position="772"/>
        <end position="790"/>
    </location>
</feature>
<dbReference type="Pfam" id="PF20926">
    <property type="entry name" value="Htt_N-HEAT_1"/>
    <property type="match status" value="1"/>
</dbReference>
<evidence type="ECO:0000256" key="1">
    <source>
        <dbReference type="ARBA" id="ARBA00002907"/>
    </source>
</evidence>
<keyword evidence="11" id="KW-1185">Reference proteome</keyword>
<evidence type="ECO:0000256" key="2">
    <source>
        <dbReference type="ARBA" id="ARBA00004123"/>
    </source>
</evidence>
<protein>
    <recommendedName>
        <fullName evidence="8">Huntingtin</fullName>
    </recommendedName>
</protein>
<dbReference type="Gene3D" id="1.25.10.10">
    <property type="entry name" value="Leucine-rich Repeat Variant"/>
    <property type="match status" value="2"/>
</dbReference>
<dbReference type="InterPro" id="IPR048413">
    <property type="entry name" value="Htt_C-HEAT_rpt"/>
</dbReference>
<evidence type="ECO:0000256" key="3">
    <source>
        <dbReference type="ARBA" id="ARBA00004496"/>
    </source>
</evidence>
<dbReference type="PRINTS" id="PR00375">
    <property type="entry name" value="HUNTINGTIN"/>
</dbReference>
<evidence type="ECO:0000313" key="11">
    <source>
        <dbReference type="Proteomes" id="UP001177744"/>
    </source>
</evidence>
<feature type="compositionally biased region" description="Acidic residues" evidence="9">
    <location>
        <begin position="660"/>
        <end position="672"/>
    </location>
</feature>
<dbReference type="InterPro" id="IPR024613">
    <property type="entry name" value="Huntingtin_N_HEAT_rpt-2"/>
</dbReference>
<evidence type="ECO:0000256" key="9">
    <source>
        <dbReference type="SAM" id="MobiDB-lite"/>
    </source>
</evidence>
<organism evidence="10 11">
    <name type="scientific">Cnephaeus nilssonii</name>
    <name type="common">Northern bat</name>
    <name type="synonym">Eptesicus nilssonii</name>
    <dbReference type="NCBI Taxonomy" id="3371016"/>
    <lineage>
        <taxon>Eukaryota</taxon>
        <taxon>Metazoa</taxon>
        <taxon>Chordata</taxon>
        <taxon>Craniata</taxon>
        <taxon>Vertebrata</taxon>
        <taxon>Euteleostomi</taxon>
        <taxon>Mammalia</taxon>
        <taxon>Eutheria</taxon>
        <taxon>Laurasiatheria</taxon>
        <taxon>Chiroptera</taxon>
        <taxon>Yangochiroptera</taxon>
        <taxon>Vespertilionidae</taxon>
        <taxon>Cnephaeus</taxon>
    </lineage>
</organism>
<comment type="caution">
    <text evidence="10">The sequence shown here is derived from an EMBL/GenBank/DDBJ whole genome shotgun (WGS) entry which is preliminary data.</text>
</comment>
<dbReference type="InterPro" id="IPR048412">
    <property type="entry name" value="Htt_bridge"/>
</dbReference>
<comment type="function">
    <text evidence="1">May play a role in microtubule-mediated transport or vesicle function.</text>
</comment>
<dbReference type="InterPro" id="IPR011989">
    <property type="entry name" value="ARM-like"/>
</dbReference>
<dbReference type="PANTHER" id="PTHR10170:SF10">
    <property type="entry name" value="HUNTINGTIN"/>
    <property type="match status" value="1"/>
</dbReference>
<feature type="region of interest" description="Disordered" evidence="9">
    <location>
        <begin position="3564"/>
        <end position="3602"/>
    </location>
</feature>
<dbReference type="InterPro" id="IPR000091">
    <property type="entry name" value="Huntingtin"/>
</dbReference>
<comment type="subcellular location">
    <subcellularLocation>
        <location evidence="3">Cytoplasm</location>
    </subcellularLocation>
    <subcellularLocation>
        <location evidence="2">Nucleus</location>
    </subcellularLocation>
</comment>
<proteinExistence type="inferred from homology"/>
<evidence type="ECO:0000256" key="8">
    <source>
        <dbReference type="ARBA" id="ARBA00068126"/>
    </source>
</evidence>
<evidence type="ECO:0000256" key="4">
    <source>
        <dbReference type="ARBA" id="ARBA00007153"/>
    </source>
</evidence>
<dbReference type="InterPro" id="IPR016024">
    <property type="entry name" value="ARM-type_fold"/>
</dbReference>
<dbReference type="Pfam" id="PF20927">
    <property type="entry name" value="Htt_C-HEAT"/>
    <property type="match status" value="4"/>
</dbReference>
<keyword evidence="6" id="KW-0677">Repeat</keyword>
<keyword evidence="5" id="KW-0963">Cytoplasm</keyword>
<dbReference type="SUPFAM" id="SSF81995">
    <property type="entry name" value="beta-sandwich domain of Sec23/24"/>
    <property type="match status" value="1"/>
</dbReference>
<evidence type="ECO:0000256" key="6">
    <source>
        <dbReference type="ARBA" id="ARBA00022737"/>
    </source>
</evidence>
<feature type="region of interest" description="Disordered" evidence="9">
    <location>
        <begin position="584"/>
        <end position="676"/>
    </location>
</feature>
<evidence type="ECO:0000256" key="5">
    <source>
        <dbReference type="ARBA" id="ARBA00022490"/>
    </source>
</evidence>